<dbReference type="SUPFAM" id="SSF56925">
    <property type="entry name" value="OMPA-like"/>
    <property type="match status" value="1"/>
</dbReference>
<reference evidence="2 3" key="2">
    <citation type="submission" date="2019-09" db="EMBL/GenBank/DDBJ databases">
        <authorList>
            <person name="Jin C."/>
        </authorList>
    </citation>
    <scope>NUCLEOTIDE SEQUENCE [LARGE SCALE GENOMIC DNA]</scope>
    <source>
        <strain evidence="2 3">BN140078</strain>
    </source>
</reference>
<dbReference type="Pfam" id="PF13568">
    <property type="entry name" value="OMP_b-brl_2"/>
    <property type="match status" value="1"/>
</dbReference>
<sequence length="199" mass="22212">MTNKLLTAIMGLLLLATVSYGQSSFHFGLKADMDLTNISGKGMKGNFSLGFNGGAFAEYNFTPKWGLQPEVLFTQFNNKQGDDFLTYYVNSGKNDAKSSVKLSYVTVPVLLTYNVNEILSLNAGPQMSFLVYDNEDLLLRDRAAFKKLDYGVAAGLTLHVAQIRFYGRYVYGIANVNDVDDRYKWHNQEIQLGMGVTIK</sequence>
<dbReference type="EMBL" id="VUOC01000002">
    <property type="protein sequence ID" value="KAA2243159.1"/>
    <property type="molecule type" value="Genomic_DNA"/>
</dbReference>
<evidence type="ECO:0000313" key="2">
    <source>
        <dbReference type="EMBL" id="KAA2243159.1"/>
    </source>
</evidence>
<organism evidence="2 3">
    <name type="scientific">Chitinophaga agrisoli</name>
    <dbReference type="NCBI Taxonomy" id="2607653"/>
    <lineage>
        <taxon>Bacteria</taxon>
        <taxon>Pseudomonadati</taxon>
        <taxon>Bacteroidota</taxon>
        <taxon>Chitinophagia</taxon>
        <taxon>Chitinophagales</taxon>
        <taxon>Chitinophagaceae</taxon>
        <taxon>Chitinophaga</taxon>
    </lineage>
</organism>
<dbReference type="InterPro" id="IPR011250">
    <property type="entry name" value="OMP/PagP_B-barrel"/>
</dbReference>
<reference evidence="2 3" key="1">
    <citation type="submission" date="2019-09" db="EMBL/GenBank/DDBJ databases">
        <title>Chitinophaga ginsengihumi sp. nov., isolated from soil of ginseng rhizosphere.</title>
        <authorList>
            <person name="Lee J."/>
        </authorList>
    </citation>
    <scope>NUCLEOTIDE SEQUENCE [LARGE SCALE GENOMIC DNA]</scope>
    <source>
        <strain evidence="2 3">BN140078</strain>
    </source>
</reference>
<accession>A0A5B2VYU4</accession>
<name>A0A5B2VYU4_9BACT</name>
<evidence type="ECO:0000259" key="1">
    <source>
        <dbReference type="Pfam" id="PF13568"/>
    </source>
</evidence>
<comment type="caution">
    <text evidence="2">The sequence shown here is derived from an EMBL/GenBank/DDBJ whole genome shotgun (WGS) entry which is preliminary data.</text>
</comment>
<evidence type="ECO:0000313" key="3">
    <source>
        <dbReference type="Proteomes" id="UP000324611"/>
    </source>
</evidence>
<keyword evidence="3" id="KW-1185">Reference proteome</keyword>
<dbReference type="Proteomes" id="UP000324611">
    <property type="component" value="Unassembled WGS sequence"/>
</dbReference>
<protein>
    <submittedName>
        <fullName evidence="2">PorT family protein</fullName>
    </submittedName>
</protein>
<feature type="domain" description="Outer membrane protein beta-barrel" evidence="1">
    <location>
        <begin position="22"/>
        <end position="176"/>
    </location>
</feature>
<gene>
    <name evidence="2" type="ORF">F0L74_11635</name>
</gene>
<dbReference type="InterPro" id="IPR025665">
    <property type="entry name" value="Beta-barrel_OMP_2"/>
</dbReference>
<proteinExistence type="predicted"/>
<dbReference type="RefSeq" id="WP_149838034.1">
    <property type="nucleotide sequence ID" value="NZ_VUOC01000002.1"/>
</dbReference>
<dbReference type="AlphaFoldDB" id="A0A5B2VYU4"/>